<evidence type="ECO:0000256" key="1">
    <source>
        <dbReference type="ARBA" id="ARBA00022741"/>
    </source>
</evidence>
<dbReference type="GO" id="GO:0005524">
    <property type="term" value="F:ATP binding"/>
    <property type="evidence" value="ECO:0007669"/>
    <property type="project" value="UniProtKB-KW"/>
</dbReference>
<sequence>MPLILLTGFPACGKTTQARQLVSALQDKISQEPALSKYSVVYHSDETLGIRHDEYRTSQDERRLRSKILSAVKRDLSRTRIVVVDSLNYIKGFRYQLHCEVKNVATTYCLVHVMCAGETLARWNKSGDVSPTGDADHPETAGVPWDEDLLAQLIQRYEEPNSQTRWDSPLIPVLAPEDSLFALREQVFRVIFPQLYRDGNDRETLRLLNAIKPNNSTILRPASAVNSVQMLDAETSAVVKKIAAALQINVVSGPTRVFVSETTDVNDPNCVFVELPAEGASVAQLQRIRRQFVALNRLRSIERNRVVCLFAEYLNKNLREL</sequence>
<dbReference type="STRING" id="1230905.A0A1G4K8I7"/>
<dbReference type="EMBL" id="LT598469">
    <property type="protein sequence ID" value="SCV00368.1"/>
    <property type="molecule type" value="Genomic_DNA"/>
</dbReference>
<name>A0A1G4K8I7_9SACH</name>
<accession>A0A1G4K8I7</accession>
<dbReference type="PANTHER" id="PTHR12435">
    <property type="match status" value="1"/>
</dbReference>
<dbReference type="Proteomes" id="UP000191024">
    <property type="component" value="Chromosome G"/>
</dbReference>
<dbReference type="SUPFAM" id="SSF52540">
    <property type="entry name" value="P-loop containing nucleoside triphosphate hydrolases"/>
    <property type="match status" value="1"/>
</dbReference>
<evidence type="ECO:0000256" key="2">
    <source>
        <dbReference type="ARBA" id="ARBA00022840"/>
    </source>
</evidence>
<reference evidence="4 5" key="1">
    <citation type="submission" date="2016-03" db="EMBL/GenBank/DDBJ databases">
        <authorList>
            <person name="Devillers H."/>
        </authorList>
    </citation>
    <scope>NUCLEOTIDE SEQUENCE [LARGE SCALE GENOMIC DNA]</scope>
    <source>
        <strain evidence="4">CBS 11717</strain>
    </source>
</reference>
<evidence type="ECO:0000256" key="3">
    <source>
        <dbReference type="ARBA" id="ARBA00025768"/>
    </source>
</evidence>
<dbReference type="Gene3D" id="3.40.50.300">
    <property type="entry name" value="P-loop containing nucleotide triphosphate hydrolases"/>
    <property type="match status" value="1"/>
</dbReference>
<evidence type="ECO:0000313" key="5">
    <source>
        <dbReference type="Proteomes" id="UP000191024"/>
    </source>
</evidence>
<gene>
    <name evidence="4" type="ORF">LAMI_0G04588G</name>
</gene>
<keyword evidence="2" id="KW-0067">ATP-binding</keyword>
<comment type="similarity">
    <text evidence="3">Belongs to the KTI12 family.</text>
</comment>
<evidence type="ECO:0000313" key="4">
    <source>
        <dbReference type="EMBL" id="SCV00368.1"/>
    </source>
</evidence>
<keyword evidence="1" id="KW-0547">Nucleotide-binding</keyword>
<dbReference type="Pfam" id="PF08433">
    <property type="entry name" value="KTI12"/>
    <property type="match status" value="1"/>
</dbReference>
<dbReference type="InterPro" id="IPR027417">
    <property type="entry name" value="P-loop_NTPase"/>
</dbReference>
<dbReference type="AlphaFoldDB" id="A0A1G4K8I7"/>
<dbReference type="InterPro" id="IPR013641">
    <property type="entry name" value="KTI12/PSTK"/>
</dbReference>
<keyword evidence="5" id="KW-1185">Reference proteome</keyword>
<organism evidence="4 5">
    <name type="scientific">Lachancea mirantina</name>
    <dbReference type="NCBI Taxonomy" id="1230905"/>
    <lineage>
        <taxon>Eukaryota</taxon>
        <taxon>Fungi</taxon>
        <taxon>Dikarya</taxon>
        <taxon>Ascomycota</taxon>
        <taxon>Saccharomycotina</taxon>
        <taxon>Saccharomycetes</taxon>
        <taxon>Saccharomycetales</taxon>
        <taxon>Saccharomycetaceae</taxon>
        <taxon>Lachancea</taxon>
    </lineage>
</organism>
<protein>
    <submittedName>
        <fullName evidence="4">LAMI_0G04588g1_1</fullName>
    </submittedName>
</protein>
<proteinExistence type="inferred from homology"/>
<dbReference type="OrthoDB" id="9972657at2759"/>